<dbReference type="EMBL" id="UOFZ01000006">
    <property type="protein sequence ID" value="VAX11976.1"/>
    <property type="molecule type" value="Genomic_DNA"/>
</dbReference>
<protein>
    <submittedName>
        <fullName evidence="11">Cell division protein FtsQ</fullName>
    </submittedName>
</protein>
<dbReference type="Pfam" id="PF03799">
    <property type="entry name" value="FtsQ_DivIB_C"/>
    <property type="match status" value="1"/>
</dbReference>
<accession>A0A3B1B101</accession>
<dbReference type="InterPro" id="IPR026579">
    <property type="entry name" value="FtsQ"/>
</dbReference>
<dbReference type="InterPro" id="IPR013685">
    <property type="entry name" value="POTRA_FtsQ_type"/>
</dbReference>
<feature type="transmembrane region" description="Helical" evidence="9">
    <location>
        <begin position="27"/>
        <end position="48"/>
    </location>
</feature>
<evidence type="ECO:0000256" key="5">
    <source>
        <dbReference type="ARBA" id="ARBA00022692"/>
    </source>
</evidence>
<evidence type="ECO:0000256" key="8">
    <source>
        <dbReference type="ARBA" id="ARBA00023306"/>
    </source>
</evidence>
<dbReference type="Gene3D" id="3.10.20.310">
    <property type="entry name" value="membrane protein fhac"/>
    <property type="match status" value="1"/>
</dbReference>
<dbReference type="PANTHER" id="PTHR35851">
    <property type="entry name" value="CELL DIVISION PROTEIN FTSQ"/>
    <property type="match status" value="1"/>
</dbReference>
<dbReference type="Gene3D" id="3.40.50.11690">
    <property type="entry name" value="Cell division protein FtsQ/DivIB"/>
    <property type="match status" value="1"/>
</dbReference>
<comment type="subcellular location">
    <subcellularLocation>
        <location evidence="1">Membrane</location>
    </subcellularLocation>
</comment>
<dbReference type="PANTHER" id="PTHR35851:SF1">
    <property type="entry name" value="CELL DIVISION PROTEIN FTSQ"/>
    <property type="match status" value="1"/>
</dbReference>
<evidence type="ECO:0000256" key="2">
    <source>
        <dbReference type="ARBA" id="ARBA00022475"/>
    </source>
</evidence>
<keyword evidence="8" id="KW-0131">Cell cycle</keyword>
<sequence length="262" mass="29381">MGANPQAVMSASHSRDWHIKTGPRLKLLGSLLLLLGLASLLIWCLALLRDPATLPISKIRVQGVFMHLDENMLRQAVAEKAGQGFFGVDIDAVKQRVEQLPWVAQASVRRIWPDTLGIEVVEQKPLARWAGGGLVNEAGRVFRPVVSSYPSQLPLFSGPENMLATMKKQYRQDNALLTGIGLEIRELRMNSRRALSLHLNNSIELMLGRRQTQARLQRFIIAYKKLLGAHSAEIARVDLRYSNGLSVQWKTTLKQQIYKDGE</sequence>
<dbReference type="PROSITE" id="PS51779">
    <property type="entry name" value="POTRA"/>
    <property type="match status" value="1"/>
</dbReference>
<dbReference type="AlphaFoldDB" id="A0A3B1B101"/>
<dbReference type="InterPro" id="IPR005548">
    <property type="entry name" value="Cell_div_FtsQ/DivIB_C"/>
</dbReference>
<evidence type="ECO:0000256" key="7">
    <source>
        <dbReference type="ARBA" id="ARBA00023136"/>
    </source>
</evidence>
<dbReference type="GO" id="GO:0016020">
    <property type="term" value="C:membrane"/>
    <property type="evidence" value="ECO:0007669"/>
    <property type="project" value="UniProtKB-SubCell"/>
</dbReference>
<reference evidence="11" key="1">
    <citation type="submission" date="2018-06" db="EMBL/GenBank/DDBJ databases">
        <authorList>
            <person name="Zhirakovskaya E."/>
        </authorList>
    </citation>
    <scope>NUCLEOTIDE SEQUENCE</scope>
</reference>
<evidence type="ECO:0000256" key="3">
    <source>
        <dbReference type="ARBA" id="ARBA00022519"/>
    </source>
</evidence>
<keyword evidence="4 11" id="KW-0132">Cell division</keyword>
<evidence type="ECO:0000313" key="11">
    <source>
        <dbReference type="EMBL" id="VAX11976.1"/>
    </source>
</evidence>
<evidence type="ECO:0000256" key="1">
    <source>
        <dbReference type="ARBA" id="ARBA00004370"/>
    </source>
</evidence>
<dbReference type="InterPro" id="IPR034746">
    <property type="entry name" value="POTRA"/>
</dbReference>
<dbReference type="InterPro" id="IPR045335">
    <property type="entry name" value="FtsQ_C_sf"/>
</dbReference>
<dbReference type="Pfam" id="PF08478">
    <property type="entry name" value="POTRA_1"/>
    <property type="match status" value="1"/>
</dbReference>
<keyword evidence="5 9" id="KW-0812">Transmembrane</keyword>
<keyword evidence="6 9" id="KW-1133">Transmembrane helix</keyword>
<keyword evidence="2" id="KW-1003">Cell membrane</keyword>
<gene>
    <name evidence="11" type="ORF">MNBD_GAMMA24-2501</name>
</gene>
<evidence type="ECO:0000259" key="10">
    <source>
        <dbReference type="PROSITE" id="PS51779"/>
    </source>
</evidence>
<organism evidence="11">
    <name type="scientific">hydrothermal vent metagenome</name>
    <dbReference type="NCBI Taxonomy" id="652676"/>
    <lineage>
        <taxon>unclassified sequences</taxon>
        <taxon>metagenomes</taxon>
        <taxon>ecological metagenomes</taxon>
    </lineage>
</organism>
<dbReference type="GO" id="GO:0090529">
    <property type="term" value="P:cell septum assembly"/>
    <property type="evidence" value="ECO:0007669"/>
    <property type="project" value="InterPro"/>
</dbReference>
<evidence type="ECO:0000256" key="9">
    <source>
        <dbReference type="SAM" id="Phobius"/>
    </source>
</evidence>
<keyword evidence="7 9" id="KW-0472">Membrane</keyword>
<keyword evidence="3" id="KW-0997">Cell inner membrane</keyword>
<evidence type="ECO:0000256" key="6">
    <source>
        <dbReference type="ARBA" id="ARBA00022989"/>
    </source>
</evidence>
<name>A0A3B1B101_9ZZZZ</name>
<dbReference type="HAMAP" id="MF_00911">
    <property type="entry name" value="FtsQ_subfam"/>
    <property type="match status" value="1"/>
</dbReference>
<evidence type="ECO:0000256" key="4">
    <source>
        <dbReference type="ARBA" id="ARBA00022618"/>
    </source>
</evidence>
<proteinExistence type="inferred from homology"/>
<feature type="domain" description="POTRA" evidence="10">
    <location>
        <begin position="54"/>
        <end position="123"/>
    </location>
</feature>